<feature type="region of interest" description="Disordered" evidence="1">
    <location>
        <begin position="1"/>
        <end position="25"/>
    </location>
</feature>
<dbReference type="Proteomes" id="UP001222325">
    <property type="component" value="Unassembled WGS sequence"/>
</dbReference>
<feature type="compositionally biased region" description="Polar residues" evidence="1">
    <location>
        <begin position="100"/>
        <end position="110"/>
    </location>
</feature>
<reference evidence="2" key="1">
    <citation type="submission" date="2023-03" db="EMBL/GenBank/DDBJ databases">
        <title>Massive genome expansion in bonnet fungi (Mycena s.s.) driven by repeated elements and novel gene families across ecological guilds.</title>
        <authorList>
            <consortium name="Lawrence Berkeley National Laboratory"/>
            <person name="Harder C.B."/>
            <person name="Miyauchi S."/>
            <person name="Viragh M."/>
            <person name="Kuo A."/>
            <person name="Thoen E."/>
            <person name="Andreopoulos B."/>
            <person name="Lu D."/>
            <person name="Skrede I."/>
            <person name="Drula E."/>
            <person name="Henrissat B."/>
            <person name="Morin E."/>
            <person name="Kohler A."/>
            <person name="Barry K."/>
            <person name="LaButti K."/>
            <person name="Morin E."/>
            <person name="Salamov A."/>
            <person name="Lipzen A."/>
            <person name="Mereny Z."/>
            <person name="Hegedus B."/>
            <person name="Baldrian P."/>
            <person name="Stursova M."/>
            <person name="Weitz H."/>
            <person name="Taylor A."/>
            <person name="Grigoriev I.V."/>
            <person name="Nagy L.G."/>
            <person name="Martin F."/>
            <person name="Kauserud H."/>
        </authorList>
    </citation>
    <scope>NUCLEOTIDE SEQUENCE</scope>
    <source>
        <strain evidence="2">CBHHK173m</strain>
    </source>
</reference>
<accession>A0AAD6UH01</accession>
<evidence type="ECO:0000313" key="3">
    <source>
        <dbReference type="Proteomes" id="UP001222325"/>
    </source>
</evidence>
<proteinExistence type="predicted"/>
<evidence type="ECO:0000313" key="2">
    <source>
        <dbReference type="EMBL" id="KAJ7103183.1"/>
    </source>
</evidence>
<protein>
    <submittedName>
        <fullName evidence="2">Uncharacterized protein</fullName>
    </submittedName>
</protein>
<sequence length="110" mass="11216">MSSDKVNGTDTAQANGSDPKSPQITASIEADIAELSELLSKDTLDDAGEASVAELLARLESADGVAKGVESKLDSLLGNLDTLLASLEKDGASDHPSSEAPASQSTDKET</sequence>
<feature type="region of interest" description="Disordered" evidence="1">
    <location>
        <begin position="88"/>
        <end position="110"/>
    </location>
</feature>
<name>A0AAD6UH01_9AGAR</name>
<feature type="compositionally biased region" description="Basic and acidic residues" evidence="1">
    <location>
        <begin position="88"/>
        <end position="97"/>
    </location>
</feature>
<comment type="caution">
    <text evidence="2">The sequence shown here is derived from an EMBL/GenBank/DDBJ whole genome shotgun (WGS) entry which is preliminary data.</text>
</comment>
<dbReference type="AlphaFoldDB" id="A0AAD6UH01"/>
<organism evidence="2 3">
    <name type="scientific">Mycena belliarum</name>
    <dbReference type="NCBI Taxonomy" id="1033014"/>
    <lineage>
        <taxon>Eukaryota</taxon>
        <taxon>Fungi</taxon>
        <taxon>Dikarya</taxon>
        <taxon>Basidiomycota</taxon>
        <taxon>Agaricomycotina</taxon>
        <taxon>Agaricomycetes</taxon>
        <taxon>Agaricomycetidae</taxon>
        <taxon>Agaricales</taxon>
        <taxon>Marasmiineae</taxon>
        <taxon>Mycenaceae</taxon>
        <taxon>Mycena</taxon>
    </lineage>
</organism>
<gene>
    <name evidence="2" type="ORF">B0H15DRAFT_942680</name>
</gene>
<keyword evidence="3" id="KW-1185">Reference proteome</keyword>
<evidence type="ECO:0000256" key="1">
    <source>
        <dbReference type="SAM" id="MobiDB-lite"/>
    </source>
</evidence>
<dbReference type="EMBL" id="JARJCN010000002">
    <property type="protein sequence ID" value="KAJ7103183.1"/>
    <property type="molecule type" value="Genomic_DNA"/>
</dbReference>